<evidence type="ECO:0000256" key="3">
    <source>
        <dbReference type="SAM" id="SignalP"/>
    </source>
</evidence>
<evidence type="ECO:0000256" key="1">
    <source>
        <dbReference type="ARBA" id="ARBA00022737"/>
    </source>
</evidence>
<protein>
    <submittedName>
        <fullName evidence="6">RHS repeat-associated core domain-containing protein</fullName>
    </submittedName>
</protein>
<comment type="caution">
    <text evidence="6">The sequence shown here is derived from an EMBL/GenBank/DDBJ whole genome shotgun (WGS) entry which is preliminary data.</text>
</comment>
<dbReference type="InterPro" id="IPR050708">
    <property type="entry name" value="T6SS_VgrG/RHS"/>
</dbReference>
<dbReference type="InterPro" id="IPR006530">
    <property type="entry name" value="YD"/>
</dbReference>
<evidence type="ECO:0000313" key="7">
    <source>
        <dbReference type="Proteomes" id="UP001499959"/>
    </source>
</evidence>
<dbReference type="PANTHER" id="PTHR32305">
    <property type="match status" value="1"/>
</dbReference>
<keyword evidence="7" id="KW-1185">Reference proteome</keyword>
<dbReference type="InterPro" id="IPR022385">
    <property type="entry name" value="Rhs_assc_core"/>
</dbReference>
<dbReference type="Proteomes" id="UP001499959">
    <property type="component" value="Unassembled WGS sequence"/>
</dbReference>
<feature type="region of interest" description="Disordered" evidence="2">
    <location>
        <begin position="1450"/>
        <end position="1471"/>
    </location>
</feature>
<dbReference type="Gene3D" id="2.180.10.10">
    <property type="entry name" value="RHS repeat-associated core"/>
    <property type="match status" value="2"/>
</dbReference>
<keyword evidence="1" id="KW-0677">Repeat</keyword>
<evidence type="ECO:0000313" key="6">
    <source>
        <dbReference type="EMBL" id="GAA4794312.1"/>
    </source>
</evidence>
<proteinExistence type="predicted"/>
<feature type="domain" description="Teneurin-like YD-shell" evidence="5">
    <location>
        <begin position="369"/>
        <end position="458"/>
    </location>
</feature>
<dbReference type="NCBIfam" id="TIGR01643">
    <property type="entry name" value="YD_repeat_2x"/>
    <property type="match status" value="2"/>
</dbReference>
<name>A0ABP9BEE4_9GAMM</name>
<evidence type="ECO:0000259" key="4">
    <source>
        <dbReference type="Pfam" id="PF20148"/>
    </source>
</evidence>
<sequence length="1593" mass="174020">MHGYGWFASFALIAVLSLLGTAPVSAQSDSYEYCYAGICYQKQVDAENAMRAASVYGSRLKKKKGAIGNASELKKWTIEYTVDDIVPPMNSSVYLIDVGNPAPAYCPPSGDPVYPNSCLNESVMITNFMAQQQASNPACTITDVSPENTYDVPFRQSKIWAFNNGLWTGFLRHNRQSNARVLKWTIFCPGWSAPVARSVPLYMFTSYVCPAGYEPKDGYHPSVGLSPTLVLYDAYQVCKPSGPFPTITAKVMQSCSKPASENPCYPATGDKARFETDFEFSGRSFVRSYHSIRQAGMLPELAPGWVHSYSDRIVTAPSGSIGMIRDDGYIEAFTRVGTTSRYASVDDSVRVLDQQANGTYILYSENGILRTFNSAGRLTRIESQSSSGWKIDFTYYSDRLIGAVDNLGRTLAFQYANDRLSVVVLPDGSQVGYAYDTAGNLQSVQYPDGRVRTYHYNESGYSDANDPHALTGITAEDGQRYATFGYDSRGRVRLSQLHSAGGVVEKTELTYTGDTQATVTTPSGETKTYTMSNSSGYRRATAVVGSGGSEYTTYAGPRIFESRDKAQNITRYEYSTDGSYRAARLDAYGTTIERAVRTSRNSLYQISSIDIQKKSGSSYITKQRREWTYDSLGLVQTQTIIDPATSASRTVTYNHCTDADVLAGSCPMRALLTSVDGPRTDVLDKTTYSYYANDHASCASNPAGCLYRKGQLKRVTNPLGQFVEYLAYNMYGKPTSVQDADGIVVDFVYNLQGWLTAHKIRGANPALESDDQISTIEYWPTGTVKKFTSPDGAFLSFTYDGARRLVGIVDAEGNSIVYTLDSAGNRTQEQIKDDQGVLMRNLSRAFNALEQLQSRTDAYNRTVSFTYDVNENLDQATDPLSRVADNNVDPLNRLSRTLQDMNGIAAETKFSYDVLDNLTQVNDPKGLDTNYAYNGFGDLTQLQSPDTGITTYTYDSAGNRASQIDARGVTTTYGYDALNRLTSIAYPTASLNTGYVYDTTQAVCQSGEGFSVGRLTKIVDGSGSTSYCYDRFGNLVRKVQVTNGQTFTLRYLFNTAGQMTGMVYPDGAVVDYVHDALGRVSEVGATPAGGTRQVVLANATYYPFGPVAEWIYGNGRVMKRSLNQNYQPGFVEVIGPGGLSLGYEFDEVGNLKKLRTAAQAEPPLRAFGYDGLNRLVETKDGATAAVLEAYAYDPTGNRTSATVSGATTAYGYGSGSHRLNSVGATARGYDDAGNTTQIGGAAKTFAYNDLNRMSQYLESGIVKRNYAYNGRGEQVRTWLAANDDRYSLYAESGQWLGEYDSAGAPAQQIVWLGDLPVGVLTGSGVAQKLHYIEADALGTPRVVVDPARGAGGTAVWRWELTGEAFGNTAPDQDTDGDSIAFVFDMRFPGQRYDAASGLNYNYFRDYESGTGRYSQSDPIGLAGGISTYGYVGGNPLTAIDPEGLMGFGTPGSPRRSGGRVGGVTRPSGPTPTEIYNGMRTWRVWGHRTFPGERNSFERHCTVSCILSKKYGVGITRLSGIVNEYQGFYVHDLWDLSGRYSRQRPWAFQPDDLAANEKGFDCSKKQNCSNTGGDEASIVDECTKCCTLGVMYGY</sequence>
<feature type="chain" id="PRO_5046417446" evidence="3">
    <location>
        <begin position="27"/>
        <end position="1593"/>
    </location>
</feature>
<evidence type="ECO:0000259" key="5">
    <source>
        <dbReference type="Pfam" id="PF25023"/>
    </source>
</evidence>
<dbReference type="InterPro" id="IPR031325">
    <property type="entry name" value="RHS_repeat"/>
</dbReference>
<dbReference type="InterPro" id="IPR056823">
    <property type="entry name" value="TEN-like_YD-shell"/>
</dbReference>
<accession>A0ABP9BEE4</accession>
<dbReference type="InterPro" id="IPR045351">
    <property type="entry name" value="DUF6531"/>
</dbReference>
<dbReference type="Pfam" id="PF25023">
    <property type="entry name" value="TEN_YD-shell"/>
    <property type="match status" value="2"/>
</dbReference>
<dbReference type="PANTHER" id="PTHR32305:SF15">
    <property type="entry name" value="PROTEIN RHSA-RELATED"/>
    <property type="match status" value="1"/>
</dbReference>
<reference evidence="7" key="1">
    <citation type="journal article" date="2019" name="Int. J. Syst. Evol. Microbiol.">
        <title>The Global Catalogue of Microorganisms (GCM) 10K type strain sequencing project: providing services to taxonomists for standard genome sequencing and annotation.</title>
        <authorList>
            <consortium name="The Broad Institute Genomics Platform"/>
            <consortium name="The Broad Institute Genome Sequencing Center for Infectious Disease"/>
            <person name="Wu L."/>
            <person name="Ma J."/>
        </authorList>
    </citation>
    <scope>NUCLEOTIDE SEQUENCE [LARGE SCALE GENOMIC DNA]</scope>
    <source>
        <strain evidence="7">JCM 18204</strain>
    </source>
</reference>
<dbReference type="NCBIfam" id="TIGR03696">
    <property type="entry name" value="Rhs_assc_core"/>
    <property type="match status" value="1"/>
</dbReference>
<feature type="domain" description="DUF6531" evidence="4">
    <location>
        <begin position="262"/>
        <end position="333"/>
    </location>
</feature>
<dbReference type="EMBL" id="BAABJE010000010">
    <property type="protein sequence ID" value="GAA4794312.1"/>
    <property type="molecule type" value="Genomic_DNA"/>
</dbReference>
<dbReference type="Pfam" id="PF20148">
    <property type="entry name" value="DUF6531"/>
    <property type="match status" value="1"/>
</dbReference>
<keyword evidence="3" id="KW-0732">Signal</keyword>
<dbReference type="Pfam" id="PF05593">
    <property type="entry name" value="RHS_repeat"/>
    <property type="match status" value="3"/>
</dbReference>
<organism evidence="6 7">
    <name type="scientific">Lysobacter hankyongensis</name>
    <dbReference type="NCBI Taxonomy" id="1176535"/>
    <lineage>
        <taxon>Bacteria</taxon>
        <taxon>Pseudomonadati</taxon>
        <taxon>Pseudomonadota</taxon>
        <taxon>Gammaproteobacteria</taxon>
        <taxon>Lysobacterales</taxon>
        <taxon>Lysobacteraceae</taxon>
        <taxon>Lysobacter</taxon>
    </lineage>
</organism>
<gene>
    <name evidence="6" type="ORF">GCM10023307_19880</name>
</gene>
<evidence type="ECO:0000256" key="2">
    <source>
        <dbReference type="SAM" id="MobiDB-lite"/>
    </source>
</evidence>
<feature type="signal peptide" evidence="3">
    <location>
        <begin position="1"/>
        <end position="26"/>
    </location>
</feature>
<feature type="domain" description="Teneurin-like YD-shell" evidence="5">
    <location>
        <begin position="1143"/>
        <end position="1417"/>
    </location>
</feature>